<dbReference type="InterPro" id="IPR048798">
    <property type="entry name" value="PutA_RHH"/>
</dbReference>
<dbReference type="EMBL" id="LT963395">
    <property type="protein sequence ID" value="SOS21826.1"/>
    <property type="molecule type" value="Genomic_DNA"/>
</dbReference>
<dbReference type="RefSeq" id="WP_065351089.1">
    <property type="nucleotide sequence ID" value="NZ_LT222319.1"/>
</dbReference>
<dbReference type="Proteomes" id="UP000239025">
    <property type="component" value="Chromosome 1"/>
</dbReference>
<protein>
    <recommendedName>
        <fullName evidence="1">PutA RHH domain-containing protein</fullName>
    </recommendedName>
</protein>
<evidence type="ECO:0000259" key="1">
    <source>
        <dbReference type="Pfam" id="PF21775"/>
    </source>
</evidence>
<evidence type="ECO:0000313" key="3">
    <source>
        <dbReference type="Proteomes" id="UP000239025"/>
    </source>
</evidence>
<dbReference type="SUPFAM" id="SSF47598">
    <property type="entry name" value="Ribbon-helix-helix"/>
    <property type="match status" value="1"/>
</dbReference>
<reference evidence="3" key="1">
    <citation type="submission" date="2017-11" db="EMBL/GenBank/DDBJ databases">
        <authorList>
            <person name="Blom J."/>
        </authorList>
    </citation>
    <scope>NUCLEOTIDE SEQUENCE [LARGE SCALE GENOMIC DNA]</scope>
</reference>
<sequence length="78" mass="8809">MSSTTTGIKLDALTKARIKEAAVLLDRTPHWFMKKAVMYWLKKVEAGAEVAEMLCETSLEDDDRLNSVLGRKRLLNAE</sequence>
<dbReference type="Pfam" id="PF21775">
    <property type="entry name" value="PutA_1st"/>
    <property type="match status" value="1"/>
</dbReference>
<feature type="domain" description="PutA RHH" evidence="1">
    <location>
        <begin position="11"/>
        <end position="41"/>
    </location>
</feature>
<keyword evidence="3" id="KW-1185">Reference proteome</keyword>
<organism evidence="2 3">
    <name type="scientific">Pseudomonas cerasi</name>
    <dbReference type="NCBI Taxonomy" id="1583341"/>
    <lineage>
        <taxon>Bacteria</taxon>
        <taxon>Pseudomonadati</taxon>
        <taxon>Pseudomonadota</taxon>
        <taxon>Gammaproteobacteria</taxon>
        <taxon>Pseudomonadales</taxon>
        <taxon>Pseudomonadaceae</taxon>
        <taxon>Pseudomonas</taxon>
    </lineage>
</organism>
<dbReference type="InterPro" id="IPR013321">
    <property type="entry name" value="Arc_rbn_hlx_hlx"/>
</dbReference>
<dbReference type="InterPro" id="IPR010985">
    <property type="entry name" value="Ribbon_hlx_hlx"/>
</dbReference>
<dbReference type="Gene3D" id="1.10.1220.10">
    <property type="entry name" value="Met repressor-like"/>
    <property type="match status" value="1"/>
</dbReference>
<name>A0A193SSV0_9PSED</name>
<proteinExistence type="predicted"/>
<dbReference type="GO" id="GO:0006355">
    <property type="term" value="P:regulation of DNA-templated transcription"/>
    <property type="evidence" value="ECO:0007669"/>
    <property type="project" value="InterPro"/>
</dbReference>
<dbReference type="AlphaFoldDB" id="A0A193SSV0"/>
<gene>
    <name evidence="2" type="ORF">PL963_03739</name>
</gene>
<evidence type="ECO:0000313" key="2">
    <source>
        <dbReference type="EMBL" id="SOS21826.1"/>
    </source>
</evidence>
<accession>A0A193SSV0</accession>